<dbReference type="CDD" id="cd00838">
    <property type="entry name" value="MPP_superfamily"/>
    <property type="match status" value="1"/>
</dbReference>
<dbReference type="InterPro" id="IPR004843">
    <property type="entry name" value="Calcineurin-like_PHP"/>
</dbReference>
<dbReference type="KEGG" id="vg:18563556"/>
<evidence type="ECO:0000313" key="3">
    <source>
        <dbReference type="Proteomes" id="UP000009273"/>
    </source>
</evidence>
<accession>G3MA82</accession>
<keyword evidence="3" id="KW-1185">Reference proteome</keyword>
<sequence>MKWIDKIDSRRIELIKEGYTYQVVATILTAEFGIKFTKYSVQERCKATGTTKKQLLLDQLDFTSCETDLKNEISIFPEESYQLDDSLTFVPEKQRQLKVIWEKFNDGKPKKILSLSDLHAPYTDFKAVEKAIIEHYDADILMLNGDIFDGHAMSDFDKLDDFDIEIEFEQVFTLLDVVSPMFKQIIWVSGNHEMSRFIRMVSRKFGNGMKKFVLKRLNPIQYICEKYDNIIIAPNHYVQVGSCVFTHPNGYSAALMSTGLKQAEIFENNKHDILPYPKVECVTMGHTHDLGAYYYNGIKVIEQGHLCFPPDYVIDDPRKRRWQKGYAVVHLNSDGSVDFNRTREYHL</sequence>
<dbReference type="RefSeq" id="YP_009015644.1">
    <property type="nucleotide sequence ID" value="NC_023719.1"/>
</dbReference>
<reference evidence="2 3" key="1">
    <citation type="submission" date="2011-09" db="EMBL/GenBank/DDBJ databases">
        <authorList>
            <person name="Pope W.H."/>
            <person name="Pedulla M.L."/>
            <person name="Ford M.E."/>
            <person name="Peebles C.L."/>
            <person name="Hatfull G.H."/>
            <person name="Hendrix R.W."/>
        </authorList>
    </citation>
    <scope>NUCLEOTIDE SEQUENCE [LARGE SCALE GENOMIC DNA]</scope>
    <source>
        <strain evidence="2">G</strain>
    </source>
</reference>
<dbReference type="GeneID" id="18563556"/>
<dbReference type="Pfam" id="PF00149">
    <property type="entry name" value="Metallophos"/>
    <property type="match status" value="1"/>
</dbReference>
<dbReference type="OrthoDB" id="4771at10239"/>
<proteinExistence type="predicted"/>
<dbReference type="Proteomes" id="UP000009273">
    <property type="component" value="Segment"/>
</dbReference>
<name>G3MA82_9CAUD</name>
<dbReference type="Gene3D" id="3.60.21.10">
    <property type="match status" value="1"/>
</dbReference>
<evidence type="ECO:0000313" key="2">
    <source>
        <dbReference type="EMBL" id="AEO93600.1"/>
    </source>
</evidence>
<dbReference type="GO" id="GO:0016787">
    <property type="term" value="F:hydrolase activity"/>
    <property type="evidence" value="ECO:0007669"/>
    <property type="project" value="InterPro"/>
</dbReference>
<evidence type="ECO:0000259" key="1">
    <source>
        <dbReference type="Pfam" id="PF00149"/>
    </source>
</evidence>
<protein>
    <submittedName>
        <fullName evidence="2">Gp341</fullName>
    </submittedName>
</protein>
<organism evidence="2 3">
    <name type="scientific">Bacillus phage G</name>
    <dbReference type="NCBI Taxonomy" id="2884420"/>
    <lineage>
        <taxon>Viruses</taxon>
        <taxon>Duplodnaviria</taxon>
        <taxon>Heunggongvirae</taxon>
        <taxon>Uroviricota</taxon>
        <taxon>Caudoviricetes</taxon>
        <taxon>Donellivirus</taxon>
        <taxon>Donellivirus gee</taxon>
    </lineage>
</organism>
<feature type="domain" description="Calcineurin-like phosphoesterase" evidence="1">
    <location>
        <begin position="111"/>
        <end position="288"/>
    </location>
</feature>
<dbReference type="EMBL" id="JN638751">
    <property type="protein sequence ID" value="AEO93600.1"/>
    <property type="molecule type" value="Genomic_DNA"/>
</dbReference>
<gene>
    <name evidence="2" type="primary">341</name>
    <name evidence="2" type="ORF">G_341</name>
</gene>
<dbReference type="InterPro" id="IPR029052">
    <property type="entry name" value="Metallo-depent_PP-like"/>
</dbReference>
<dbReference type="SUPFAM" id="SSF56300">
    <property type="entry name" value="Metallo-dependent phosphatases"/>
    <property type="match status" value="1"/>
</dbReference>